<keyword evidence="1" id="KW-0812">Transmembrane</keyword>
<evidence type="ECO:0000259" key="2">
    <source>
        <dbReference type="Pfam" id="PF00892"/>
    </source>
</evidence>
<accession>A0A1I1N2J2</accession>
<reference evidence="3 4" key="1">
    <citation type="submission" date="2016-10" db="EMBL/GenBank/DDBJ databases">
        <authorList>
            <person name="de Groot N.N."/>
        </authorList>
    </citation>
    <scope>NUCLEOTIDE SEQUENCE [LARGE SCALE GENOMIC DNA]</scope>
    <source>
        <strain evidence="3 4">DSM 6059</strain>
    </source>
</reference>
<keyword evidence="1" id="KW-0472">Membrane</keyword>
<feature type="transmembrane region" description="Helical" evidence="1">
    <location>
        <begin position="256"/>
        <end position="274"/>
    </location>
</feature>
<keyword evidence="1" id="KW-1133">Transmembrane helix</keyword>
<feature type="transmembrane region" description="Helical" evidence="1">
    <location>
        <begin position="65"/>
        <end position="82"/>
    </location>
</feature>
<evidence type="ECO:0000313" key="3">
    <source>
        <dbReference type="EMBL" id="SFC91566.1"/>
    </source>
</evidence>
<dbReference type="GO" id="GO:0016020">
    <property type="term" value="C:membrane"/>
    <property type="evidence" value="ECO:0007669"/>
    <property type="project" value="InterPro"/>
</dbReference>
<feature type="transmembrane region" description="Helical" evidence="1">
    <location>
        <begin position="202"/>
        <end position="220"/>
    </location>
</feature>
<keyword evidence="4" id="KW-1185">Reference proteome</keyword>
<evidence type="ECO:0000256" key="1">
    <source>
        <dbReference type="SAM" id="Phobius"/>
    </source>
</evidence>
<sequence>MNTFYGINAIFMWGALALLGTLTISIPPLQLLSLCFFISWTLMFIKRALTKEPLLIKPCLTFKQWFIGIAALFSFHFCYFMALKIAPAIEVSLISYLWPMLLAILVSPNKMKFQSLIGGFIGFIGVGVIIMGNTKLSLKQEYMPGYILALSCAIIWTGYSWYLSKSKNKVDDIGWLSLGVALLSFIAHLILETSLWQFNAKLLLGIILLGLGPVGGAFYLWDLSLKKGNKSLLASLSFMAPLISSLLLSLFGISQWSINIVIALIFIITGALISNKMDVLKHKLINARIAK</sequence>
<feature type="transmembrane region" description="Helical" evidence="1">
    <location>
        <begin position="143"/>
        <end position="163"/>
    </location>
</feature>
<dbReference type="InterPro" id="IPR000620">
    <property type="entry name" value="EamA_dom"/>
</dbReference>
<dbReference type="RefSeq" id="WP_091985325.1">
    <property type="nucleotide sequence ID" value="NZ_FOLO01000023.1"/>
</dbReference>
<dbReference type="Proteomes" id="UP000198862">
    <property type="component" value="Unassembled WGS sequence"/>
</dbReference>
<feature type="domain" description="EamA" evidence="2">
    <location>
        <begin position="5"/>
        <end position="130"/>
    </location>
</feature>
<protein>
    <submittedName>
        <fullName evidence="3">EamA-like transporter family protein</fullName>
    </submittedName>
</protein>
<evidence type="ECO:0000313" key="4">
    <source>
        <dbReference type="Proteomes" id="UP000198862"/>
    </source>
</evidence>
<dbReference type="AlphaFoldDB" id="A0A1I1N2J2"/>
<organism evidence="3 4">
    <name type="scientific">Pseudoalteromonas denitrificans DSM 6059</name>
    <dbReference type="NCBI Taxonomy" id="1123010"/>
    <lineage>
        <taxon>Bacteria</taxon>
        <taxon>Pseudomonadati</taxon>
        <taxon>Pseudomonadota</taxon>
        <taxon>Gammaproteobacteria</taxon>
        <taxon>Alteromonadales</taxon>
        <taxon>Pseudoalteromonadaceae</taxon>
        <taxon>Pseudoalteromonas</taxon>
    </lineage>
</organism>
<feature type="transmembrane region" description="Helical" evidence="1">
    <location>
        <begin position="113"/>
        <end position="131"/>
    </location>
</feature>
<dbReference type="InterPro" id="IPR037185">
    <property type="entry name" value="EmrE-like"/>
</dbReference>
<dbReference type="OrthoDB" id="7065924at2"/>
<dbReference type="EMBL" id="FOLO01000023">
    <property type="protein sequence ID" value="SFC91566.1"/>
    <property type="molecule type" value="Genomic_DNA"/>
</dbReference>
<feature type="transmembrane region" description="Helical" evidence="1">
    <location>
        <begin position="175"/>
        <end position="196"/>
    </location>
</feature>
<feature type="transmembrane region" description="Helical" evidence="1">
    <location>
        <begin position="88"/>
        <end position="106"/>
    </location>
</feature>
<gene>
    <name evidence="3" type="ORF">SAMN02745724_02899</name>
</gene>
<proteinExistence type="predicted"/>
<feature type="transmembrane region" description="Helical" evidence="1">
    <location>
        <begin position="232"/>
        <end position="250"/>
    </location>
</feature>
<name>A0A1I1N2J2_9GAMM</name>
<dbReference type="SUPFAM" id="SSF103481">
    <property type="entry name" value="Multidrug resistance efflux transporter EmrE"/>
    <property type="match status" value="1"/>
</dbReference>
<dbReference type="Pfam" id="PF00892">
    <property type="entry name" value="EamA"/>
    <property type="match status" value="1"/>
</dbReference>
<feature type="transmembrane region" description="Helical" evidence="1">
    <location>
        <begin position="12"/>
        <end position="45"/>
    </location>
</feature>